<dbReference type="Proteomes" id="UP000814140">
    <property type="component" value="Unassembled WGS sequence"/>
</dbReference>
<proteinExistence type="predicted"/>
<reference evidence="1" key="1">
    <citation type="submission" date="2021-03" db="EMBL/GenBank/DDBJ databases">
        <authorList>
            <consortium name="DOE Joint Genome Institute"/>
            <person name="Ahrendt S."/>
            <person name="Looney B.P."/>
            <person name="Miyauchi S."/>
            <person name="Morin E."/>
            <person name="Drula E."/>
            <person name="Courty P.E."/>
            <person name="Chicoki N."/>
            <person name="Fauchery L."/>
            <person name="Kohler A."/>
            <person name="Kuo A."/>
            <person name="Labutti K."/>
            <person name="Pangilinan J."/>
            <person name="Lipzen A."/>
            <person name="Riley R."/>
            <person name="Andreopoulos W."/>
            <person name="He G."/>
            <person name="Johnson J."/>
            <person name="Barry K.W."/>
            <person name="Grigoriev I.V."/>
            <person name="Nagy L."/>
            <person name="Hibbett D."/>
            <person name="Henrissat B."/>
            <person name="Matheny P.B."/>
            <person name="Labbe J."/>
            <person name="Martin F."/>
        </authorList>
    </citation>
    <scope>NUCLEOTIDE SEQUENCE</scope>
    <source>
        <strain evidence="1">HHB10654</strain>
    </source>
</reference>
<sequence length="321" mass="35502">MAPRSQAKRKLDEIVGATQEDLAEQKRTRMDTSPSPSRALSVEGSATAAHGEPALGKHSTAQDGTGSTGSTLDDEDAREIGPEVERSEPTRGNAFRVVEQVPEDGDPEALQVSANLQSYEAIFGKVLMKRVRTLLEFEDTESDIYSISKLPKRLVWTTIMGPSGKSPQLCAPTSSRPVLVWNVGHITKLWLFDFGGKAHTNAAVTVLPILTRDKLTMKKVYKQYSSAGVQSLAGDDVRASCWQSMRVRGQREQETMPFDQVYDARLKLDAKGSSDALERGRVTRATRRAKRNYERYRGLGAKAKSRERDRSGKSFVRLDAD</sequence>
<keyword evidence="2" id="KW-1185">Reference proteome</keyword>
<protein>
    <submittedName>
        <fullName evidence="1">Uncharacterized protein</fullName>
    </submittedName>
</protein>
<evidence type="ECO:0000313" key="1">
    <source>
        <dbReference type="EMBL" id="KAI0061066.1"/>
    </source>
</evidence>
<reference evidence="1" key="2">
    <citation type="journal article" date="2022" name="New Phytol.">
        <title>Evolutionary transition to the ectomycorrhizal habit in the genomes of a hyperdiverse lineage of mushroom-forming fungi.</title>
        <authorList>
            <person name="Looney B."/>
            <person name="Miyauchi S."/>
            <person name="Morin E."/>
            <person name="Drula E."/>
            <person name="Courty P.E."/>
            <person name="Kohler A."/>
            <person name="Kuo A."/>
            <person name="LaButti K."/>
            <person name="Pangilinan J."/>
            <person name="Lipzen A."/>
            <person name="Riley R."/>
            <person name="Andreopoulos W."/>
            <person name="He G."/>
            <person name="Johnson J."/>
            <person name="Nolan M."/>
            <person name="Tritt A."/>
            <person name="Barry K.W."/>
            <person name="Grigoriev I.V."/>
            <person name="Nagy L.G."/>
            <person name="Hibbett D."/>
            <person name="Henrissat B."/>
            <person name="Matheny P.B."/>
            <person name="Labbe J."/>
            <person name="Martin F.M."/>
        </authorList>
    </citation>
    <scope>NUCLEOTIDE SEQUENCE</scope>
    <source>
        <strain evidence="1">HHB10654</strain>
    </source>
</reference>
<name>A0ACB8SYZ0_9AGAM</name>
<dbReference type="EMBL" id="MU277215">
    <property type="protein sequence ID" value="KAI0061066.1"/>
    <property type="molecule type" value="Genomic_DNA"/>
</dbReference>
<accession>A0ACB8SYZ0</accession>
<organism evidence="1 2">
    <name type="scientific">Artomyces pyxidatus</name>
    <dbReference type="NCBI Taxonomy" id="48021"/>
    <lineage>
        <taxon>Eukaryota</taxon>
        <taxon>Fungi</taxon>
        <taxon>Dikarya</taxon>
        <taxon>Basidiomycota</taxon>
        <taxon>Agaricomycotina</taxon>
        <taxon>Agaricomycetes</taxon>
        <taxon>Russulales</taxon>
        <taxon>Auriscalpiaceae</taxon>
        <taxon>Artomyces</taxon>
    </lineage>
</organism>
<evidence type="ECO:0000313" key="2">
    <source>
        <dbReference type="Proteomes" id="UP000814140"/>
    </source>
</evidence>
<gene>
    <name evidence="1" type="ORF">BV25DRAFT_1839362</name>
</gene>
<comment type="caution">
    <text evidence="1">The sequence shown here is derived from an EMBL/GenBank/DDBJ whole genome shotgun (WGS) entry which is preliminary data.</text>
</comment>